<dbReference type="EMBL" id="QSND01000005">
    <property type="protein sequence ID" value="KAA6447591.1"/>
    <property type="molecule type" value="Genomic_DNA"/>
</dbReference>
<evidence type="ECO:0000259" key="4">
    <source>
        <dbReference type="Pfam" id="PF10145"/>
    </source>
</evidence>
<dbReference type="CDD" id="cd13402">
    <property type="entry name" value="LT_TF-like"/>
    <property type="match status" value="1"/>
</dbReference>
<keyword evidence="1" id="KW-1188">Viral release from host cell</keyword>
<feature type="coiled-coil region" evidence="2">
    <location>
        <begin position="905"/>
        <end position="958"/>
    </location>
</feature>
<dbReference type="RefSeq" id="WP_148958315.1">
    <property type="nucleotide sequence ID" value="NZ_QSND01000005.1"/>
</dbReference>
<proteinExistence type="predicted"/>
<dbReference type="InterPro" id="IPR008258">
    <property type="entry name" value="Transglycosylase_SLT_dom_1"/>
</dbReference>
<evidence type="ECO:0000259" key="3">
    <source>
        <dbReference type="Pfam" id="PF01464"/>
    </source>
</evidence>
<name>A0A5M8RIA7_9BACI</name>
<reference evidence="5 6" key="1">
    <citation type="submission" date="2018-08" db="EMBL/GenBank/DDBJ databases">
        <title>Bacillus phenotypic plasticity.</title>
        <authorList>
            <person name="Hurtado E."/>
        </authorList>
    </citation>
    <scope>NUCLEOTIDE SEQUENCE [LARGE SCALE GENOMIC DNA]</scope>
    <source>
        <strain evidence="5 6">427</strain>
    </source>
</reference>
<evidence type="ECO:0000313" key="6">
    <source>
        <dbReference type="Proteomes" id="UP000324326"/>
    </source>
</evidence>
<keyword evidence="2" id="KW-0175">Coiled coil</keyword>
<sequence>MAASEVTNMIMRLGFDDGGTSAGIENVAEKMALVRSSMKATASQFGRFGDESDKLRRKQEDLSQLYQLQGSKIEQLKQKYAILAREKGENSKQALQLARVINNEVSNYNQLDRALRSTTLQINIQNSAWTRAGNSLQEYSERLQTQGERLQTIGKIGFAGITAPIGLLGGTALKSAADFQKAQGKISSSLNMTKQEAQEVANISKDVWVSGFGESLEEANQGVIDVRKNLQGLKGEELEQATKRAYILRDTFEYEIPESTRAAKALIDNYAVDSGKAFDYITVAAQKGGDYSNELLDTISEYSPQFKSAGLSIDGMFNIMIQGAQNGAWNMDKVGDAVKEFNLRAQDGSKSTAAGFKAIGLDADKMGAAIAKGGKEGEQAFMATVSALAAMKDPMEKDQAGVALFGTQWEDLRGKVVTALNPTKDMLGDVKGATDKAGKALKDNFGDRVTKDFRLLQSNLIPVGEILLDKIEPALKTAGKTVKDFTNWFQGLSPEMQNTIVIAGLVAAAFPPVVIALGAVVSSISTVTGALGRGAAAFGRYRAEAAMTQRSTAQLAAANTAAAVQMNASGAALSRNTRGLRGFRGAAGVAGGALAMFGGQWGGVLGVATMFAPEIAKGTKSLFNFRGGARTATAAAETLGGGAAQATGKFAGFGTKALGLVKSLGSVSRVAGIARLGFSALGGPVGLAITGVSLLAEGGYKLYNHMKKEQIPTLDSFGNKVSESTESAVLGYKKLNDQATVQLNKLQWSGETISKKAAENIVQNFDQMGSKIKTSIETKGNQSYQTLSKFLSSSKSLSQQEQNAILNNVKKKQDQETQAVDKGQKKIKEILNKASSEKRQLTQKERNQINSIQKNMMNTAVQTMSKGEVEQKAIMSKLKTESRNITARQAADTIKNSIKARDGSVKEANKKYDQTVEAIVRERDETGSISKKQADKLIKEAKRQRDGSVEKAEEMHENVVKEAEKQAGGHLDQVDKETGDVLTKWDSFVIDLAGVVNSITGGINSVLEFMHIPTIPEWKPKGYNSKNGKKLNGKYAKGTNFHPGGTALVGEEGWELAHSPGLGTYVVGTGGPQIWDLPRGTSVLPHDESKKLTSMMQMPGYAGGVGDFFKKAVNGSKNMINGAFSFGKDVANKVGEVGSTAMDLMIHGPGKLIKKLFNGLIPYKSGKGIDSFGTGILNTLKNGAVEFLKGIMPNTDTFKGTGGTKAVNQWVTEAIGIAGVPLSWIPGLVTIAMKESGGNPNAINLWDSNAKAGHPSQGLMQTIPSTFNANKFPGHNNILNPIDNILAAINYIKRRYGDISNHPGLKSMARGGGYVGYAAGGVSPGAGGAKFAALNERGYDEHIITMDPKYRERSIGIWARAGQEMGIPAQTVPQMPSIEPITQRQDQQIILLKEQNALLREIATKEGNVIMSGKKVGKVLTAISTKEFNDRSSLIGGIS</sequence>
<dbReference type="PANTHER" id="PTHR37813">
    <property type="entry name" value="FELS-2 PROPHAGE PROTEIN"/>
    <property type="match status" value="1"/>
</dbReference>
<dbReference type="InterPro" id="IPR023346">
    <property type="entry name" value="Lysozyme-like_dom_sf"/>
</dbReference>
<evidence type="ECO:0000313" key="5">
    <source>
        <dbReference type="EMBL" id="KAA6447591.1"/>
    </source>
</evidence>
<dbReference type="Pfam" id="PF01464">
    <property type="entry name" value="SLT"/>
    <property type="match status" value="1"/>
</dbReference>
<feature type="domain" description="Phage tail tape measure protein" evidence="4">
    <location>
        <begin position="210"/>
        <end position="406"/>
    </location>
</feature>
<evidence type="ECO:0000256" key="2">
    <source>
        <dbReference type="SAM" id="Coils"/>
    </source>
</evidence>
<dbReference type="InterPro" id="IPR010090">
    <property type="entry name" value="Phage_tape_meas"/>
</dbReference>
<comment type="caution">
    <text evidence="5">The sequence shown here is derived from an EMBL/GenBank/DDBJ whole genome shotgun (WGS) entry which is preliminary data.</text>
</comment>
<organism evidence="5 6">
    <name type="scientific">Bacillus swezeyi</name>
    <dbReference type="NCBI Taxonomy" id="1925020"/>
    <lineage>
        <taxon>Bacteria</taxon>
        <taxon>Bacillati</taxon>
        <taxon>Bacillota</taxon>
        <taxon>Bacilli</taxon>
        <taxon>Bacillales</taxon>
        <taxon>Bacillaceae</taxon>
        <taxon>Bacillus</taxon>
    </lineage>
</organism>
<dbReference type="Pfam" id="PF10145">
    <property type="entry name" value="PhageMin_Tail"/>
    <property type="match status" value="1"/>
</dbReference>
<dbReference type="Proteomes" id="UP000324326">
    <property type="component" value="Unassembled WGS sequence"/>
</dbReference>
<gene>
    <name evidence="5" type="ORF">DX927_20160</name>
</gene>
<accession>A0A5M8RIA7</accession>
<dbReference type="Gene3D" id="1.10.530.10">
    <property type="match status" value="1"/>
</dbReference>
<dbReference type="SUPFAM" id="SSF53955">
    <property type="entry name" value="Lysozyme-like"/>
    <property type="match status" value="1"/>
</dbReference>
<evidence type="ECO:0000256" key="1">
    <source>
        <dbReference type="ARBA" id="ARBA00022612"/>
    </source>
</evidence>
<feature type="domain" description="Transglycosylase SLT" evidence="3">
    <location>
        <begin position="1227"/>
        <end position="1310"/>
    </location>
</feature>
<dbReference type="PANTHER" id="PTHR37813:SF1">
    <property type="entry name" value="FELS-2 PROPHAGE PROTEIN"/>
    <property type="match status" value="1"/>
</dbReference>
<protein>
    <submittedName>
        <fullName evidence="5">Phage tail tape measure protein</fullName>
    </submittedName>
</protein>